<dbReference type="EMBL" id="LDPR01000001">
    <property type="protein sequence ID" value="KLO39075.1"/>
    <property type="molecule type" value="Genomic_DNA"/>
</dbReference>
<proteinExistence type="predicted"/>
<dbReference type="RefSeq" id="WP_047313271.1">
    <property type="nucleotide sequence ID" value="NZ_LDPQ01000001.1"/>
</dbReference>
<comment type="caution">
    <text evidence="2">The sequence shown here is derived from an EMBL/GenBank/DDBJ whole genome shotgun (WGS) entry which is preliminary data.</text>
</comment>
<dbReference type="OrthoDB" id="4762992at2"/>
<keyword evidence="3" id="KW-1185">Reference proteome</keyword>
<gene>
    <name evidence="2" type="ORF">ABH38_01620</name>
</gene>
<dbReference type="Proteomes" id="UP000036334">
    <property type="component" value="Unassembled WGS sequence"/>
</dbReference>
<dbReference type="PATRIC" id="fig|29311.18.peg.353"/>
<feature type="region of interest" description="Disordered" evidence="1">
    <location>
        <begin position="1"/>
        <end position="27"/>
    </location>
</feature>
<dbReference type="AlphaFoldDB" id="A0A0I9UQS6"/>
<evidence type="ECO:0000256" key="1">
    <source>
        <dbReference type="SAM" id="MobiDB-lite"/>
    </source>
</evidence>
<evidence type="ECO:0000313" key="2">
    <source>
        <dbReference type="EMBL" id="KLO39075.1"/>
    </source>
</evidence>
<protein>
    <submittedName>
        <fullName evidence="2">Uncharacterized protein</fullName>
    </submittedName>
</protein>
<name>A0A0I9UQS6_9MYCO</name>
<organism evidence="2 3">
    <name type="scientific">Mycobacterium haemophilum</name>
    <dbReference type="NCBI Taxonomy" id="29311"/>
    <lineage>
        <taxon>Bacteria</taxon>
        <taxon>Bacillati</taxon>
        <taxon>Actinomycetota</taxon>
        <taxon>Actinomycetes</taxon>
        <taxon>Mycobacteriales</taxon>
        <taxon>Mycobacteriaceae</taxon>
        <taxon>Mycobacterium</taxon>
    </lineage>
</organism>
<reference evidence="2 3" key="1">
    <citation type="submission" date="2015-05" db="EMBL/GenBank/DDBJ databases">
        <title>Genome sequence of Mycobacterium haemophilum.</title>
        <authorList>
            <person name="Greninger A.L."/>
            <person name="Cunningham G."/>
            <person name="Miller S."/>
        </authorList>
    </citation>
    <scope>NUCLEOTIDE SEQUENCE [LARGE SCALE GENOMIC DNA]</scope>
    <source>
        <strain evidence="3">UC1</strain>
    </source>
</reference>
<accession>A0A0I9UQS6</accession>
<evidence type="ECO:0000313" key="3">
    <source>
        <dbReference type="Proteomes" id="UP000036334"/>
    </source>
</evidence>
<sequence length="70" mass="7611">MKDVKGAVPDSEVPEADALEQHLPIDFDDEAGLDTTYLSGDAKDQDANEADVLDQAFVVPAPDDDWDAHR</sequence>
<dbReference type="STRING" id="1202450.B586_17095"/>